<sequence>TSSRADTSWVEDHHFGTFSEGHQPQIRQSFTTPNRSDSSHLLNLSSGSFGDTSIHAYSTSIVVPRTSPFNKSIDSIHTREQLEYLLAKDNSSHLDASTIRSSSFTYFNVLDIGAPEEKRGYQVSEPLKAADSKENIVVKMGPGSRIMLSPASSEGDGQDELTSDTSIHAYSTSIVVPRTSPFNKSIDSIHTREQLEYLLAKDNSSHLDASTIRSSSFTYFNVLDIGAPEERRGYQVSEPLKAADSKENIVVKMGPGSRIMLSPASSEGDGQDELTRLRYTLQHARHSPRKGILIRRSESIERRRRSMSMSSPERTVPPTGSTSLPVPTEIDTKSSSLREADLIRGEQRLRAWIVNTILEPLDKRIKETNTKLDKEHSSPPLKIGVSSVEVLQSAMTSRPELLDTMLPYILPFLSVHTNQSYLVGRISELAADKFMMEYSWNSGGREPVQEKVSIGRAVRRPWNDQLPTDAMLVFSLFLAYMDSQLTSNPLVGSWRLAQPFTALYTLKTPQRPSAVHLAADSFYLHMSSIIPPHFDFVFNDADGSPSRAAIPRGARNLFSAILSFINHVKVHNGGRLDRMSIGPTGLNIACVLE</sequence>
<dbReference type="AlphaFoldDB" id="A0A0B1SYK9"/>
<proteinExistence type="predicted"/>
<evidence type="ECO:0000313" key="2">
    <source>
        <dbReference type="EMBL" id="KHJ88260.1"/>
    </source>
</evidence>
<dbReference type="GO" id="GO:0016020">
    <property type="term" value="C:membrane"/>
    <property type="evidence" value="ECO:0007669"/>
    <property type="project" value="TreeGrafter"/>
</dbReference>
<dbReference type="Proteomes" id="UP000053660">
    <property type="component" value="Unassembled WGS sequence"/>
</dbReference>
<gene>
    <name evidence="2" type="ORF">OESDEN_11950</name>
</gene>
<name>A0A0B1SYK9_OESDE</name>
<dbReference type="Pfam" id="PF09786">
    <property type="entry name" value="CytochromB561_N"/>
    <property type="match status" value="1"/>
</dbReference>
<protein>
    <submittedName>
        <fullName evidence="2">Uncharacterized protein</fullName>
    </submittedName>
</protein>
<feature type="region of interest" description="Disordered" evidence="1">
    <location>
        <begin position="300"/>
        <end position="329"/>
    </location>
</feature>
<feature type="non-terminal residue" evidence="2">
    <location>
        <position position="1"/>
    </location>
</feature>
<evidence type="ECO:0000256" key="1">
    <source>
        <dbReference type="SAM" id="MobiDB-lite"/>
    </source>
</evidence>
<feature type="compositionally biased region" description="Polar residues" evidence="1">
    <location>
        <begin position="20"/>
        <end position="38"/>
    </location>
</feature>
<keyword evidence="3" id="KW-1185">Reference proteome</keyword>
<reference evidence="2 3" key="1">
    <citation type="submission" date="2014-03" db="EMBL/GenBank/DDBJ databases">
        <title>Draft genome of the hookworm Oesophagostomum dentatum.</title>
        <authorList>
            <person name="Mitreva M."/>
        </authorList>
    </citation>
    <scope>NUCLEOTIDE SEQUENCE [LARGE SCALE GENOMIC DNA]</scope>
    <source>
        <strain evidence="2 3">OD-Hann</strain>
    </source>
</reference>
<dbReference type="OrthoDB" id="509821at2759"/>
<dbReference type="PANTHER" id="PTHR21780">
    <property type="entry name" value="TRANSMEMBRANE PROTEIN 209"/>
    <property type="match status" value="1"/>
</dbReference>
<dbReference type="EMBL" id="KN556180">
    <property type="protein sequence ID" value="KHJ88260.1"/>
    <property type="molecule type" value="Genomic_DNA"/>
</dbReference>
<evidence type="ECO:0000313" key="3">
    <source>
        <dbReference type="Proteomes" id="UP000053660"/>
    </source>
</evidence>
<dbReference type="InterPro" id="IPR019176">
    <property type="entry name" value="Cytochrome_B561-rel"/>
</dbReference>
<organism evidence="2 3">
    <name type="scientific">Oesophagostomum dentatum</name>
    <name type="common">Nodular worm</name>
    <dbReference type="NCBI Taxonomy" id="61180"/>
    <lineage>
        <taxon>Eukaryota</taxon>
        <taxon>Metazoa</taxon>
        <taxon>Ecdysozoa</taxon>
        <taxon>Nematoda</taxon>
        <taxon>Chromadorea</taxon>
        <taxon>Rhabditida</taxon>
        <taxon>Rhabditina</taxon>
        <taxon>Rhabditomorpha</taxon>
        <taxon>Strongyloidea</taxon>
        <taxon>Strongylidae</taxon>
        <taxon>Oesophagostomum</taxon>
    </lineage>
</organism>
<feature type="region of interest" description="Disordered" evidence="1">
    <location>
        <begin position="19"/>
        <end position="38"/>
    </location>
</feature>
<accession>A0A0B1SYK9</accession>
<dbReference type="PANTHER" id="PTHR21780:SF0">
    <property type="entry name" value="TRANSMEMBRANE PROTEIN 209"/>
    <property type="match status" value="1"/>
</dbReference>